<dbReference type="InterPro" id="IPR012340">
    <property type="entry name" value="NA-bd_OB-fold"/>
</dbReference>
<accession>A0A366EIT0</accession>
<dbReference type="Gene3D" id="2.40.50.140">
    <property type="entry name" value="Nucleic acid-binding proteins"/>
    <property type="match status" value="1"/>
</dbReference>
<evidence type="ECO:0000256" key="2">
    <source>
        <dbReference type="ARBA" id="ARBA00022692"/>
    </source>
</evidence>
<dbReference type="InterPro" id="IPR052165">
    <property type="entry name" value="Membrane_assoc_protease"/>
</dbReference>
<feature type="transmembrane region" description="Helical" evidence="5">
    <location>
        <begin position="52"/>
        <end position="69"/>
    </location>
</feature>
<feature type="transmembrane region" description="Helical" evidence="5">
    <location>
        <begin position="100"/>
        <end position="122"/>
    </location>
</feature>
<reference evidence="7 8" key="1">
    <citation type="submission" date="2018-06" db="EMBL/GenBank/DDBJ databases">
        <title>Genomic Encyclopedia of Type Strains, Phase IV (KMG-IV): sequencing the most valuable type-strain genomes for metagenomic binning, comparative biology and taxonomic classification.</title>
        <authorList>
            <person name="Goeker M."/>
        </authorList>
    </citation>
    <scope>NUCLEOTIDE SEQUENCE [LARGE SCALE GENOMIC DNA]</scope>
    <source>
        <strain evidence="7 8">DSM 15140</strain>
    </source>
</reference>
<evidence type="ECO:0000256" key="3">
    <source>
        <dbReference type="ARBA" id="ARBA00022989"/>
    </source>
</evidence>
<name>A0A366EIT0_9BACI</name>
<dbReference type="STRING" id="200904.GCA_900168775_02491"/>
<evidence type="ECO:0000256" key="4">
    <source>
        <dbReference type="ARBA" id="ARBA00023136"/>
    </source>
</evidence>
<feature type="transmembrane region" description="Helical" evidence="5">
    <location>
        <begin position="6"/>
        <end position="25"/>
    </location>
</feature>
<dbReference type="PANTHER" id="PTHR33507:SF3">
    <property type="entry name" value="INNER MEMBRANE PROTEIN YBBJ"/>
    <property type="match status" value="1"/>
</dbReference>
<keyword evidence="2 5" id="KW-0812">Transmembrane</keyword>
<feature type="transmembrane region" description="Helical" evidence="5">
    <location>
        <begin position="76"/>
        <end position="94"/>
    </location>
</feature>
<evidence type="ECO:0000313" key="8">
    <source>
        <dbReference type="Proteomes" id="UP000252254"/>
    </source>
</evidence>
<organism evidence="7 8">
    <name type="scientific">Paraliobacillus ryukyuensis</name>
    <dbReference type="NCBI Taxonomy" id="200904"/>
    <lineage>
        <taxon>Bacteria</taxon>
        <taxon>Bacillati</taxon>
        <taxon>Bacillota</taxon>
        <taxon>Bacilli</taxon>
        <taxon>Bacillales</taxon>
        <taxon>Bacillaceae</taxon>
        <taxon>Paraliobacillus</taxon>
    </lineage>
</organism>
<dbReference type="EMBL" id="QNRI01000001">
    <property type="protein sequence ID" value="RBP01379.1"/>
    <property type="molecule type" value="Genomic_DNA"/>
</dbReference>
<keyword evidence="3 5" id="KW-1133">Transmembrane helix</keyword>
<evidence type="ECO:0000313" key="7">
    <source>
        <dbReference type="EMBL" id="RBP01379.1"/>
    </source>
</evidence>
<gene>
    <name evidence="7" type="ORF">DES48_101109</name>
</gene>
<proteinExistence type="predicted"/>
<sequence length="211" mass="23316">MFLDISWMSFVIVGLGTLFMVGELLVNMRGLSAILGFGFIAIYFLNYLEPGMFIIMLIIYLIGLLLIIIDGKVINDGTLATIGALCMIFSVGFSSPNWTAGLYAISGVIIGGVSSLFFLKVFPKRKMWGKLALLDQLTEEKGYSTMNKTYKSLIGHEGITLTDMHPVGTVRINQQDYSAVSNGQWIEKNKAIVVKQVDGTKILVEPIYNKK</sequence>
<comment type="caution">
    <text evidence="7">The sequence shown here is derived from an EMBL/GenBank/DDBJ whole genome shotgun (WGS) entry which is preliminary data.</text>
</comment>
<dbReference type="InterPro" id="IPR002810">
    <property type="entry name" value="NfeD-like_C"/>
</dbReference>
<dbReference type="Proteomes" id="UP000252254">
    <property type="component" value="Unassembled WGS sequence"/>
</dbReference>
<dbReference type="AlphaFoldDB" id="A0A366EIT0"/>
<dbReference type="OrthoDB" id="9806253at2"/>
<evidence type="ECO:0000259" key="6">
    <source>
        <dbReference type="Pfam" id="PF01957"/>
    </source>
</evidence>
<keyword evidence="8" id="KW-1185">Reference proteome</keyword>
<protein>
    <submittedName>
        <fullName evidence="7">NfeD-like partner-binding protein</fullName>
    </submittedName>
</protein>
<comment type="subcellular location">
    <subcellularLocation>
        <location evidence="1">Membrane</location>
        <topology evidence="1">Multi-pass membrane protein</topology>
    </subcellularLocation>
</comment>
<evidence type="ECO:0000256" key="1">
    <source>
        <dbReference type="ARBA" id="ARBA00004141"/>
    </source>
</evidence>
<evidence type="ECO:0000256" key="5">
    <source>
        <dbReference type="SAM" id="Phobius"/>
    </source>
</evidence>
<feature type="domain" description="NfeD-like C-terminal" evidence="6">
    <location>
        <begin position="151"/>
        <end position="206"/>
    </location>
</feature>
<dbReference type="PANTHER" id="PTHR33507">
    <property type="entry name" value="INNER MEMBRANE PROTEIN YBBJ"/>
    <property type="match status" value="1"/>
</dbReference>
<feature type="transmembrane region" description="Helical" evidence="5">
    <location>
        <begin position="30"/>
        <end position="46"/>
    </location>
</feature>
<dbReference type="Pfam" id="PF01957">
    <property type="entry name" value="NfeD"/>
    <property type="match status" value="1"/>
</dbReference>
<dbReference type="RefSeq" id="WP_113866007.1">
    <property type="nucleotide sequence ID" value="NZ_BAABQN010000001.1"/>
</dbReference>
<keyword evidence="4 5" id="KW-0472">Membrane</keyword>
<dbReference type="GO" id="GO:0005886">
    <property type="term" value="C:plasma membrane"/>
    <property type="evidence" value="ECO:0007669"/>
    <property type="project" value="TreeGrafter"/>
</dbReference>